<dbReference type="OrthoDB" id="9813814at2"/>
<reference evidence="10" key="1">
    <citation type="submission" date="2015-08" db="EMBL/GenBank/DDBJ databases">
        <title>Genome sequencing project for genomic taxonomy and phylogenomics of Bacillus-like bacteria.</title>
        <authorList>
            <person name="Liu B."/>
            <person name="Wang J."/>
            <person name="Zhu Y."/>
            <person name="Liu G."/>
            <person name="Chen Q."/>
            <person name="Chen Z."/>
            <person name="Lan J."/>
            <person name="Che J."/>
            <person name="Ge C."/>
            <person name="Shi H."/>
            <person name="Pan Z."/>
            <person name="Liu X."/>
        </authorList>
    </citation>
    <scope>NUCLEOTIDE SEQUENCE [LARGE SCALE GENOMIC DNA]</scope>
    <source>
        <strain evidence="10">FJAT-4402</strain>
    </source>
</reference>
<dbReference type="GO" id="GO:0005829">
    <property type="term" value="C:cytosol"/>
    <property type="evidence" value="ECO:0007669"/>
    <property type="project" value="TreeGrafter"/>
</dbReference>
<evidence type="ECO:0000256" key="1">
    <source>
        <dbReference type="ARBA" id="ARBA00000316"/>
    </source>
</evidence>
<evidence type="ECO:0000256" key="2">
    <source>
        <dbReference type="ARBA" id="ARBA00001933"/>
    </source>
</evidence>
<dbReference type="GO" id="GO:0009252">
    <property type="term" value="P:peptidoglycan biosynthetic process"/>
    <property type="evidence" value="ECO:0007669"/>
    <property type="project" value="TreeGrafter"/>
</dbReference>
<sequence>MIGNSFYRDTWAEIDLSAIEENILSMKHHIGSSVDLIAVVKANAYGHGDAQVANTALSAGAAMLAVAFLDEALALRNQGITAPILILGAVPPEAVKTCADQKLTVTAYSNEWLNAAVPYLEGATLLFHMKIDSGMGRIGLKTENEVLEMTRLANSHENLHLKGVYTHFATADELDTAYFQKQLTCFKTLIRSLPLDDILVHSSNSAAGLRHKDSLFNAVRFGISMYGLSPSEEMKSLLPFPLRQAFTLHTKLVHVKKIAKGESVSYGATYTAKQDEWLGTMPIGYADGWLRKLSGSEVLIDGIRQKTAGRICMDQMMVTLPEALPVGTKVTLIGTQGDEMITIDEIASRLDTINYEIPCTITSRVPRMFLKNGSIMEIRNSLLSDV</sequence>
<feature type="active site" description="Proton acceptor; specific for L-alanine" evidence="5">
    <location>
        <position position="266"/>
    </location>
</feature>
<dbReference type="Pfam" id="PF01168">
    <property type="entry name" value="Ala_racemase_N"/>
    <property type="match status" value="1"/>
</dbReference>
<feature type="modified residue" description="N6-(pyridoxal phosphate)lysine" evidence="5 6">
    <location>
        <position position="41"/>
    </location>
</feature>
<dbReference type="InterPro" id="IPR020622">
    <property type="entry name" value="Ala_racemase_pyridoxalP-BS"/>
</dbReference>
<dbReference type="SUPFAM" id="SSF50621">
    <property type="entry name" value="Alanine racemase C-terminal domain-like"/>
    <property type="match status" value="1"/>
</dbReference>
<feature type="active site" description="Proton acceptor; specific for D-alanine" evidence="5">
    <location>
        <position position="41"/>
    </location>
</feature>
<keyword evidence="3 5" id="KW-0663">Pyridoxal phosphate</keyword>
<dbReference type="FunFam" id="2.40.37.10:FF:000006">
    <property type="entry name" value="Alanine racemase"/>
    <property type="match status" value="1"/>
</dbReference>
<dbReference type="Gene3D" id="3.20.20.10">
    <property type="entry name" value="Alanine racemase"/>
    <property type="match status" value="1"/>
</dbReference>
<proteinExistence type="inferred from homology"/>
<dbReference type="PANTHER" id="PTHR30511:SF0">
    <property type="entry name" value="ALANINE RACEMASE, CATABOLIC-RELATED"/>
    <property type="match status" value="1"/>
</dbReference>
<dbReference type="RefSeq" id="WP_053605681.1">
    <property type="nucleotide sequence ID" value="NZ_CP012600.1"/>
</dbReference>
<dbReference type="InterPro" id="IPR009006">
    <property type="entry name" value="Ala_racemase/Decarboxylase_C"/>
</dbReference>
<evidence type="ECO:0000259" key="8">
    <source>
        <dbReference type="SMART" id="SM01005"/>
    </source>
</evidence>
<gene>
    <name evidence="9" type="ORF">AM592_21525</name>
</gene>
<dbReference type="NCBIfam" id="TIGR00492">
    <property type="entry name" value="alr"/>
    <property type="match status" value="1"/>
</dbReference>
<evidence type="ECO:0000313" key="9">
    <source>
        <dbReference type="EMBL" id="ALC83808.1"/>
    </source>
</evidence>
<name>A0A0M4GCV3_9BACI</name>
<protein>
    <recommendedName>
        <fullName evidence="5">Alanine racemase</fullName>
        <ecNumber evidence="5">5.1.1.1</ecNumber>
    </recommendedName>
</protein>
<comment type="similarity">
    <text evidence="5">Belongs to the alanine racemase family.</text>
</comment>
<dbReference type="PANTHER" id="PTHR30511">
    <property type="entry name" value="ALANINE RACEMASE"/>
    <property type="match status" value="1"/>
</dbReference>
<evidence type="ECO:0000256" key="5">
    <source>
        <dbReference type="HAMAP-Rule" id="MF_01201"/>
    </source>
</evidence>
<dbReference type="PRINTS" id="PR00992">
    <property type="entry name" value="ALARACEMASE"/>
</dbReference>
<reference evidence="9 10" key="2">
    <citation type="journal article" date="2016" name="Int. J. Syst. Evol. Microbiol.">
        <title>Bacillus gobiensis sp. nov., isolated from a soil sample.</title>
        <authorList>
            <person name="Liu B."/>
            <person name="Liu G.H."/>
            <person name="Cetin S."/>
            <person name="Schumann P."/>
            <person name="Pan Z.Z."/>
            <person name="Chen Q.Q."/>
        </authorList>
    </citation>
    <scope>NUCLEOTIDE SEQUENCE [LARGE SCALE GENOMIC DNA]</scope>
    <source>
        <strain evidence="9 10">FJAT-4402</strain>
    </source>
</reference>
<keyword evidence="4 5" id="KW-0413">Isomerase</keyword>
<evidence type="ECO:0000256" key="4">
    <source>
        <dbReference type="ARBA" id="ARBA00023235"/>
    </source>
</evidence>
<dbReference type="GO" id="GO:0030632">
    <property type="term" value="P:D-alanine biosynthetic process"/>
    <property type="evidence" value="ECO:0007669"/>
    <property type="project" value="UniProtKB-UniRule"/>
</dbReference>
<evidence type="ECO:0000313" key="10">
    <source>
        <dbReference type="Proteomes" id="UP000067625"/>
    </source>
</evidence>
<evidence type="ECO:0000256" key="3">
    <source>
        <dbReference type="ARBA" id="ARBA00022898"/>
    </source>
</evidence>
<dbReference type="CDD" id="cd00430">
    <property type="entry name" value="PLPDE_III_AR"/>
    <property type="match status" value="1"/>
</dbReference>
<dbReference type="SUPFAM" id="SSF51419">
    <property type="entry name" value="PLP-binding barrel"/>
    <property type="match status" value="1"/>
</dbReference>
<dbReference type="Gene3D" id="2.40.37.10">
    <property type="entry name" value="Lyase, Ornithine Decarboxylase, Chain A, domain 1"/>
    <property type="match status" value="1"/>
</dbReference>
<comment type="catalytic activity">
    <reaction evidence="1 5">
        <text>L-alanine = D-alanine</text>
        <dbReference type="Rhea" id="RHEA:20249"/>
        <dbReference type="ChEBI" id="CHEBI:57416"/>
        <dbReference type="ChEBI" id="CHEBI:57972"/>
        <dbReference type="EC" id="5.1.1.1"/>
    </reaction>
</comment>
<dbReference type="EMBL" id="CP012600">
    <property type="protein sequence ID" value="ALC83808.1"/>
    <property type="molecule type" value="Genomic_DNA"/>
</dbReference>
<dbReference type="GO" id="GO:0008784">
    <property type="term" value="F:alanine racemase activity"/>
    <property type="evidence" value="ECO:0007669"/>
    <property type="project" value="UniProtKB-UniRule"/>
</dbReference>
<dbReference type="HAMAP" id="MF_01201">
    <property type="entry name" value="Ala_racemase"/>
    <property type="match status" value="1"/>
</dbReference>
<dbReference type="PROSITE" id="PS00395">
    <property type="entry name" value="ALANINE_RACEMASE"/>
    <property type="match status" value="1"/>
</dbReference>
<dbReference type="InterPro" id="IPR029066">
    <property type="entry name" value="PLP-binding_barrel"/>
</dbReference>
<feature type="binding site" evidence="5 7">
    <location>
        <position position="313"/>
    </location>
    <ligand>
        <name>substrate</name>
    </ligand>
</feature>
<feature type="domain" description="Alanine racemase C-terminal" evidence="8">
    <location>
        <begin position="245"/>
        <end position="370"/>
    </location>
</feature>
<evidence type="ECO:0000256" key="7">
    <source>
        <dbReference type="PIRSR" id="PIRSR600821-52"/>
    </source>
</evidence>
<dbReference type="EC" id="5.1.1.1" evidence="5"/>
<comment type="function">
    <text evidence="5">Catalyzes the interconversion of L-alanine and D-alanine. May also act on other amino acids.</text>
</comment>
<dbReference type="UniPathway" id="UPA00042">
    <property type="reaction ID" value="UER00497"/>
</dbReference>
<feature type="binding site" evidence="5 7">
    <location>
        <position position="137"/>
    </location>
    <ligand>
        <name>substrate</name>
    </ligand>
</feature>
<dbReference type="InterPro" id="IPR000821">
    <property type="entry name" value="Ala_racemase"/>
</dbReference>
<organism evidence="9 10">
    <name type="scientific">Bacillus gobiensis</name>
    <dbReference type="NCBI Taxonomy" id="1441095"/>
    <lineage>
        <taxon>Bacteria</taxon>
        <taxon>Bacillati</taxon>
        <taxon>Bacillota</taxon>
        <taxon>Bacilli</taxon>
        <taxon>Bacillales</taxon>
        <taxon>Bacillaceae</taxon>
        <taxon>Bacillus</taxon>
    </lineage>
</organism>
<dbReference type="STRING" id="1441095.AM592_21525"/>
<comment type="pathway">
    <text evidence="5">Amino-acid biosynthesis; D-alanine biosynthesis; D-alanine from L-alanine: step 1/1.</text>
</comment>
<dbReference type="Proteomes" id="UP000067625">
    <property type="component" value="Chromosome"/>
</dbReference>
<dbReference type="InterPro" id="IPR001608">
    <property type="entry name" value="Ala_racemase_N"/>
</dbReference>
<dbReference type="InterPro" id="IPR011079">
    <property type="entry name" value="Ala_racemase_C"/>
</dbReference>
<dbReference type="PATRIC" id="fig|1441095.3.peg.4767"/>
<dbReference type="GO" id="GO:0030170">
    <property type="term" value="F:pyridoxal phosphate binding"/>
    <property type="evidence" value="ECO:0007669"/>
    <property type="project" value="UniProtKB-UniRule"/>
</dbReference>
<keyword evidence="10" id="KW-1185">Reference proteome</keyword>
<dbReference type="FunFam" id="3.20.20.10:FF:000002">
    <property type="entry name" value="Alanine racemase"/>
    <property type="match status" value="1"/>
</dbReference>
<dbReference type="Pfam" id="PF00842">
    <property type="entry name" value="Ala_racemase_C"/>
    <property type="match status" value="1"/>
</dbReference>
<accession>A0A0M4GCV3</accession>
<evidence type="ECO:0000256" key="6">
    <source>
        <dbReference type="PIRSR" id="PIRSR600821-50"/>
    </source>
</evidence>
<comment type="cofactor">
    <cofactor evidence="2 5 6">
        <name>pyridoxal 5'-phosphate</name>
        <dbReference type="ChEBI" id="CHEBI:597326"/>
    </cofactor>
</comment>
<dbReference type="AlphaFoldDB" id="A0A0M4GCV3"/>
<dbReference type="SMART" id="SM01005">
    <property type="entry name" value="Ala_racemase_C"/>
    <property type="match status" value="1"/>
</dbReference>